<evidence type="ECO:0000313" key="4">
    <source>
        <dbReference type="Proteomes" id="UP000002499"/>
    </source>
</evidence>
<sequence>MFKAYLVLLSASLALALPTGSSCANDPKAPALPQTGGPSNLPQPPEGSKLLHIALGFGIQNYTCASVGASPAATGALAMLYDITSLYPGQSSQSLSREDWDGLTSRVLRTHEVPLNFNSSTEGRVDPESPGASQTNPFPEDAPLDLDCLELDFLGHHLFNSAGVPEFILDSGKINVLAGKNAAVDAPANADKGPDGTGAVAWLQLGAKEGTVGDAKLVYRVATAGVDPESPGASQTNPFPEDAPLDLDCLELDFLGHHLFNSAGVPEFILDSGKINVLAGKNAAVDAPANADKGPDGTGAVAWLQLGAKEGTVGDAKLVSGVKKAGGNSHGCEKAAGQDSTKYTAMYWFYA</sequence>
<dbReference type="Proteomes" id="UP000002499">
    <property type="component" value="Unassembled WGS sequence"/>
</dbReference>
<evidence type="ECO:0000313" key="3">
    <source>
        <dbReference type="EMBL" id="EFY85939.1"/>
    </source>
</evidence>
<feature type="chain" id="PRO_5003239136" evidence="2">
    <location>
        <begin position="17"/>
        <end position="351"/>
    </location>
</feature>
<name>E9EDS4_METAQ</name>
<proteinExistence type="predicted"/>
<dbReference type="HOGENOM" id="CLU_067863_1_0_1"/>
<evidence type="ECO:0000256" key="1">
    <source>
        <dbReference type="SAM" id="MobiDB-lite"/>
    </source>
</evidence>
<dbReference type="PANTHER" id="PTHR35567:SF3">
    <property type="entry name" value="MALATE DEHYDROGENASE"/>
    <property type="match status" value="1"/>
</dbReference>
<dbReference type="PROSITE" id="PS51257">
    <property type="entry name" value="PROKAR_LIPOPROTEIN"/>
    <property type="match status" value="1"/>
</dbReference>
<keyword evidence="4" id="KW-1185">Reference proteome</keyword>
<dbReference type="InParanoid" id="E9EDS4"/>
<dbReference type="PANTHER" id="PTHR35567">
    <property type="entry name" value="MALATE DEHYDROGENASE (AFU_ORTHOLOGUE AFUA_2G13800)"/>
    <property type="match status" value="1"/>
</dbReference>
<organism evidence="4">
    <name type="scientific">Metarhizium acridum (strain CQMa 102)</name>
    <dbReference type="NCBI Taxonomy" id="655827"/>
    <lineage>
        <taxon>Eukaryota</taxon>
        <taxon>Fungi</taxon>
        <taxon>Dikarya</taxon>
        <taxon>Ascomycota</taxon>
        <taxon>Pezizomycotina</taxon>
        <taxon>Sordariomycetes</taxon>
        <taxon>Hypocreomycetidae</taxon>
        <taxon>Hypocreales</taxon>
        <taxon>Clavicipitaceae</taxon>
        <taxon>Metarhizium</taxon>
    </lineage>
</organism>
<dbReference type="OMA" id="WLQLGAK"/>
<gene>
    <name evidence="3" type="ORF">MAC_08022</name>
</gene>
<keyword evidence="2" id="KW-0732">Signal</keyword>
<evidence type="ECO:0000256" key="2">
    <source>
        <dbReference type="SAM" id="SignalP"/>
    </source>
</evidence>
<dbReference type="eggNOG" id="ENOG502S85Z">
    <property type="taxonomic scope" value="Eukaryota"/>
</dbReference>
<dbReference type="EMBL" id="GL698561">
    <property type="protein sequence ID" value="EFY85939.1"/>
    <property type="molecule type" value="Genomic_DNA"/>
</dbReference>
<reference evidence="3 4" key="1">
    <citation type="journal article" date="2011" name="PLoS Genet.">
        <title>Genome sequencing and comparative transcriptomics of the model entomopathogenic fungi Metarhizium anisopliae and M. acridum.</title>
        <authorList>
            <person name="Gao Q."/>
            <person name="Jin K."/>
            <person name="Ying S.H."/>
            <person name="Zhang Y."/>
            <person name="Xiao G."/>
            <person name="Shang Y."/>
            <person name="Duan Z."/>
            <person name="Hu X."/>
            <person name="Xie X.Q."/>
            <person name="Zhou G."/>
            <person name="Peng G."/>
            <person name="Luo Z."/>
            <person name="Huang W."/>
            <person name="Wang B."/>
            <person name="Fang W."/>
            <person name="Wang S."/>
            <person name="Zhong Y."/>
            <person name="Ma L.J."/>
            <person name="St Leger R.J."/>
            <person name="Zhao G.P."/>
            <person name="Pei Y."/>
            <person name="Feng M.G."/>
            <person name="Xia Y."/>
            <person name="Wang C."/>
        </authorList>
    </citation>
    <scope>NUCLEOTIDE SEQUENCE [LARGE SCALE GENOMIC DNA]</scope>
    <source>
        <strain evidence="3 4">CQMa 102</strain>
    </source>
</reference>
<feature type="region of interest" description="Disordered" evidence="1">
    <location>
        <begin position="117"/>
        <end position="141"/>
    </location>
</feature>
<dbReference type="OrthoDB" id="1859733at2759"/>
<protein>
    <submittedName>
        <fullName evidence="3">Malate dehydrogenase</fullName>
    </submittedName>
</protein>
<feature type="region of interest" description="Disordered" evidence="1">
    <location>
        <begin position="26"/>
        <end position="45"/>
    </location>
</feature>
<accession>E9EDS4</accession>
<dbReference type="Pfam" id="PF11937">
    <property type="entry name" value="DUF3455"/>
    <property type="match status" value="2"/>
</dbReference>
<dbReference type="InterPro" id="IPR021851">
    <property type="entry name" value="DUF3455"/>
</dbReference>
<dbReference type="AlphaFoldDB" id="E9EDS4"/>
<feature type="signal peptide" evidence="2">
    <location>
        <begin position="1"/>
        <end position="16"/>
    </location>
</feature>